<keyword evidence="3 7" id="KW-0862">Zinc</keyword>
<dbReference type="GO" id="GO:0003700">
    <property type="term" value="F:DNA-binding transcription factor activity"/>
    <property type="evidence" value="ECO:0007669"/>
    <property type="project" value="InterPro"/>
</dbReference>
<dbReference type="SUPFAM" id="SSF46785">
    <property type="entry name" value="Winged helix' DNA-binding domain"/>
    <property type="match status" value="1"/>
</dbReference>
<keyword evidence="9" id="KW-1185">Reference proteome</keyword>
<dbReference type="Gene3D" id="3.30.1490.190">
    <property type="match status" value="1"/>
</dbReference>
<evidence type="ECO:0000256" key="4">
    <source>
        <dbReference type="ARBA" id="ARBA00023015"/>
    </source>
</evidence>
<sequence>MPRPSGPRPEIDTSDLAATLRARGLRMTPQREQVLAAVRRLGHATPEQLADTVDGVDPVTVYRTLELLEELGFVRHAHLTHGAPSYRPAEDDHVHIVCHTCGAVVDAAPGLVDDLADQLRRRNGFVLDRSHFTVFGRCRDCTATPPPPTTEQSSAIGR</sequence>
<feature type="binding site" evidence="7">
    <location>
        <position position="138"/>
    </location>
    <ligand>
        <name>Zn(2+)</name>
        <dbReference type="ChEBI" id="CHEBI:29105"/>
    </ligand>
</feature>
<keyword evidence="2" id="KW-0678">Repressor</keyword>
<feature type="binding site" evidence="7">
    <location>
        <position position="141"/>
    </location>
    <ligand>
        <name>Zn(2+)</name>
        <dbReference type="ChEBI" id="CHEBI:29105"/>
    </ligand>
</feature>
<keyword evidence="5" id="KW-0238">DNA-binding</keyword>
<dbReference type="CDD" id="cd07153">
    <property type="entry name" value="Fur_like"/>
    <property type="match status" value="1"/>
</dbReference>
<keyword evidence="4" id="KW-0805">Transcription regulation</keyword>
<dbReference type="Proteomes" id="UP000186132">
    <property type="component" value="Unassembled WGS sequence"/>
</dbReference>
<evidence type="ECO:0000256" key="3">
    <source>
        <dbReference type="ARBA" id="ARBA00022833"/>
    </source>
</evidence>
<evidence type="ECO:0000256" key="1">
    <source>
        <dbReference type="ARBA" id="ARBA00007957"/>
    </source>
</evidence>
<dbReference type="PANTHER" id="PTHR33202:SF7">
    <property type="entry name" value="FERRIC UPTAKE REGULATION PROTEIN"/>
    <property type="match status" value="1"/>
</dbReference>
<accession>A0A1M5IA07</accession>
<proteinExistence type="inferred from homology"/>
<dbReference type="InterPro" id="IPR043135">
    <property type="entry name" value="Fur_C"/>
</dbReference>
<feature type="binding site" evidence="7">
    <location>
        <position position="101"/>
    </location>
    <ligand>
        <name>Zn(2+)</name>
        <dbReference type="ChEBI" id="CHEBI:29105"/>
    </ligand>
</feature>
<evidence type="ECO:0000256" key="7">
    <source>
        <dbReference type="PIRSR" id="PIRSR602481-1"/>
    </source>
</evidence>
<keyword evidence="6" id="KW-0804">Transcription</keyword>
<name>A0A1M5IA07_9ACTN</name>
<dbReference type="GO" id="GO:0008270">
    <property type="term" value="F:zinc ion binding"/>
    <property type="evidence" value="ECO:0007669"/>
    <property type="project" value="TreeGrafter"/>
</dbReference>
<dbReference type="Gene3D" id="1.10.10.10">
    <property type="entry name" value="Winged helix-like DNA-binding domain superfamily/Winged helix DNA-binding domain"/>
    <property type="match status" value="1"/>
</dbReference>
<protein>
    <submittedName>
        <fullName evidence="8">Nickel uptake regulator, Fur family</fullName>
    </submittedName>
</protein>
<dbReference type="Pfam" id="PF01475">
    <property type="entry name" value="FUR"/>
    <property type="match status" value="1"/>
</dbReference>
<evidence type="ECO:0000256" key="2">
    <source>
        <dbReference type="ARBA" id="ARBA00022491"/>
    </source>
</evidence>
<evidence type="ECO:0000313" key="8">
    <source>
        <dbReference type="EMBL" id="SHG25091.1"/>
    </source>
</evidence>
<evidence type="ECO:0000256" key="5">
    <source>
        <dbReference type="ARBA" id="ARBA00023125"/>
    </source>
</evidence>
<evidence type="ECO:0000313" key="9">
    <source>
        <dbReference type="Proteomes" id="UP000186132"/>
    </source>
</evidence>
<keyword evidence="7" id="KW-0479">Metal-binding</keyword>
<comment type="similarity">
    <text evidence="1">Belongs to the Fur family.</text>
</comment>
<gene>
    <name evidence="8" type="ORF">SAMN05443575_1817</name>
</gene>
<dbReference type="InterPro" id="IPR036388">
    <property type="entry name" value="WH-like_DNA-bd_sf"/>
</dbReference>
<dbReference type="EMBL" id="FQVU01000002">
    <property type="protein sequence ID" value="SHG25091.1"/>
    <property type="molecule type" value="Genomic_DNA"/>
</dbReference>
<evidence type="ECO:0000256" key="6">
    <source>
        <dbReference type="ARBA" id="ARBA00023163"/>
    </source>
</evidence>
<organism evidence="8 9">
    <name type="scientific">Jatrophihabitans endophyticus</name>
    <dbReference type="NCBI Taxonomy" id="1206085"/>
    <lineage>
        <taxon>Bacteria</taxon>
        <taxon>Bacillati</taxon>
        <taxon>Actinomycetota</taxon>
        <taxon>Actinomycetes</taxon>
        <taxon>Jatrophihabitantales</taxon>
        <taxon>Jatrophihabitantaceae</taxon>
        <taxon>Jatrophihabitans</taxon>
    </lineage>
</organism>
<dbReference type="InterPro" id="IPR036390">
    <property type="entry name" value="WH_DNA-bd_sf"/>
</dbReference>
<dbReference type="PANTHER" id="PTHR33202">
    <property type="entry name" value="ZINC UPTAKE REGULATION PROTEIN"/>
    <property type="match status" value="1"/>
</dbReference>
<dbReference type="AlphaFoldDB" id="A0A1M5IA07"/>
<dbReference type="STRING" id="1206085.SAMN05443575_1817"/>
<dbReference type="GO" id="GO:0045892">
    <property type="term" value="P:negative regulation of DNA-templated transcription"/>
    <property type="evidence" value="ECO:0007669"/>
    <property type="project" value="TreeGrafter"/>
</dbReference>
<feature type="binding site" evidence="7">
    <location>
        <position position="98"/>
    </location>
    <ligand>
        <name>Zn(2+)</name>
        <dbReference type="ChEBI" id="CHEBI:29105"/>
    </ligand>
</feature>
<dbReference type="GO" id="GO:1900376">
    <property type="term" value="P:regulation of secondary metabolite biosynthetic process"/>
    <property type="evidence" value="ECO:0007669"/>
    <property type="project" value="TreeGrafter"/>
</dbReference>
<comment type="cofactor">
    <cofactor evidence="7">
        <name>Zn(2+)</name>
        <dbReference type="ChEBI" id="CHEBI:29105"/>
    </cofactor>
    <text evidence="7">Binds 1 zinc ion per subunit.</text>
</comment>
<dbReference type="GO" id="GO:0000976">
    <property type="term" value="F:transcription cis-regulatory region binding"/>
    <property type="evidence" value="ECO:0007669"/>
    <property type="project" value="TreeGrafter"/>
</dbReference>
<reference evidence="8 9" key="1">
    <citation type="submission" date="2016-11" db="EMBL/GenBank/DDBJ databases">
        <authorList>
            <person name="Jaros S."/>
            <person name="Januszkiewicz K."/>
            <person name="Wedrychowicz H."/>
        </authorList>
    </citation>
    <scope>NUCLEOTIDE SEQUENCE [LARGE SCALE GENOMIC DNA]</scope>
    <source>
        <strain evidence="8 9">DSM 45627</strain>
    </source>
</reference>
<dbReference type="InterPro" id="IPR002481">
    <property type="entry name" value="FUR"/>
</dbReference>